<keyword evidence="4" id="KW-0472">Membrane</keyword>
<accession>A0A1E3QS85</accession>
<dbReference type="InterPro" id="IPR026859">
    <property type="entry name" value="Myosin-bd"/>
</dbReference>
<feature type="domain" description="Myosin-binding" evidence="6">
    <location>
        <begin position="500"/>
        <end position="543"/>
    </location>
</feature>
<evidence type="ECO:0000256" key="4">
    <source>
        <dbReference type="ARBA" id="ARBA00023136"/>
    </source>
</evidence>
<sequence length="1059" mass="117770">MKTFLDNLNNISNRFNPPSTAADKSRTSPNVAPTSFKRMVSDLSTSPNTTRARIVTDWGIDDLDDEELLTPASSSFSSLHNPFPQPRVPPFVHRRNSSRTTSVSTRSDHMMHLVRPPLGLDTLVLHEEYPSALPLNPAFESNFFLYPLDHAAEPWGVALDNDATDLHKLTALWDRVKRLILLNQNLDGELFDKLKYSLIVSNLLDDSIVILKNDELLLQLSRESARDEGKEPLKVASIYGAIIPLKQRYRLKPWTKFGPYHVVTMNLLLARYTRSKPKGADASLIIPFNTEKPSPRVQNLVASIVLLSCVIHFKNRHVKSAVQKSAILQTLQPFLGGNFTLNKLLGKSLSIIKESEVYRSLQRGRDGDIRASILPPPNPTTLLELNALMTSVVELIIGRFHKNIKLLLPFLNGEILERYCEIYNLENIELVLLSTMATNHPIQAEEISSFSNDTSYDAALQPAKSTATNRQSLRLRTFSLHSENANDQRNGATHPSQSVKLTVLINQLNQVRKFFICELLTLNEPPQYNFFLSKFWEIFKVPASSKRFLDTGSKIALIRAVLLDSVNDLKLYNQVLQDVTDRHGTHQKTPAFSSSGGEVTLSPPHLIDTSTPSNSNRSSVSFNSIGGIHGRPTTDASHIAKLSYKVDQISSNLMFLQLYNRESEGESPSSRDLPADSGGALSEKIHILENIGLELNSAIDHYQKGLYELRMLDSEQQRQNQIRLRNKQNQISGLRSFSTNTMGHSSSVSVLSRANMKKRFSLPPQAFKDFSVLNSPVTTSNADHGSSSAARGSLQYLASPLRAGKSSFEDSSAHPDQAHPASQTLQSTKKYKRLSTGLQVSLLTVFEELSPAPTHHPRMISYDDNYLNITPSDGIFSGNDSPVLRTFPHSHTVMPSDANPGREPVPETLQQFSNAETSVIIHDVNNVNGEEGNNSLTPNELRLQLTRNFESLLNTQEIKKASRQAKHRSVAFLDGPGSKPAVTLDEVSEEQDEGEECVNSLEKIRVRKMTQHTLEATSDAEETKVGEDGAHAEIVDVCNKSLMILELANVLAAVQTQSE</sequence>
<evidence type="ECO:0000256" key="1">
    <source>
        <dbReference type="ARBA" id="ARBA00004308"/>
    </source>
</evidence>
<evidence type="ECO:0000256" key="3">
    <source>
        <dbReference type="ARBA" id="ARBA00022989"/>
    </source>
</evidence>
<dbReference type="RefSeq" id="XP_018985893.1">
    <property type="nucleotide sequence ID" value="XM_019128481.1"/>
</dbReference>
<dbReference type="Proteomes" id="UP000094336">
    <property type="component" value="Unassembled WGS sequence"/>
</dbReference>
<dbReference type="GO" id="GO:0017022">
    <property type="term" value="F:myosin binding"/>
    <property type="evidence" value="ECO:0007669"/>
    <property type="project" value="InterPro"/>
</dbReference>
<organism evidence="7 8">
    <name type="scientific">Babjeviella inositovora NRRL Y-12698</name>
    <dbReference type="NCBI Taxonomy" id="984486"/>
    <lineage>
        <taxon>Eukaryota</taxon>
        <taxon>Fungi</taxon>
        <taxon>Dikarya</taxon>
        <taxon>Ascomycota</taxon>
        <taxon>Saccharomycotina</taxon>
        <taxon>Pichiomycetes</taxon>
        <taxon>Serinales incertae sedis</taxon>
        <taxon>Babjeviella</taxon>
    </lineage>
</organism>
<evidence type="ECO:0000313" key="8">
    <source>
        <dbReference type="Proteomes" id="UP000094336"/>
    </source>
</evidence>
<dbReference type="STRING" id="984486.A0A1E3QS85"/>
<name>A0A1E3QS85_9ASCO</name>
<feature type="region of interest" description="Disordered" evidence="5">
    <location>
        <begin position="87"/>
        <end position="106"/>
    </location>
</feature>
<dbReference type="AlphaFoldDB" id="A0A1E3QS85"/>
<dbReference type="GeneID" id="30146334"/>
<feature type="domain" description="Myosin-binding" evidence="6">
    <location>
        <begin position="290"/>
        <end position="431"/>
    </location>
</feature>
<reference evidence="8" key="1">
    <citation type="submission" date="2016-05" db="EMBL/GenBank/DDBJ databases">
        <title>Comparative genomics of biotechnologically important yeasts.</title>
        <authorList>
            <consortium name="DOE Joint Genome Institute"/>
            <person name="Riley R."/>
            <person name="Haridas S."/>
            <person name="Wolfe K.H."/>
            <person name="Lopes M.R."/>
            <person name="Hittinger C.T."/>
            <person name="Goker M."/>
            <person name="Salamov A."/>
            <person name="Wisecaver J."/>
            <person name="Long T.M."/>
            <person name="Aerts A.L."/>
            <person name="Barry K."/>
            <person name="Choi C."/>
            <person name="Clum A."/>
            <person name="Coughlan A.Y."/>
            <person name="Deshpande S."/>
            <person name="Douglass A.P."/>
            <person name="Hanson S.J."/>
            <person name="Klenk H.-P."/>
            <person name="Labutti K."/>
            <person name="Lapidus A."/>
            <person name="Lindquist E."/>
            <person name="Lipzen A."/>
            <person name="Meier-Kolthoff J.P."/>
            <person name="Ohm R.A."/>
            <person name="Otillar R.P."/>
            <person name="Pangilinan J."/>
            <person name="Peng Y."/>
            <person name="Rokas A."/>
            <person name="Rosa C.A."/>
            <person name="Scheuner C."/>
            <person name="Sibirny A.A."/>
            <person name="Slot J.C."/>
            <person name="Stielow J.B."/>
            <person name="Sun H."/>
            <person name="Kurtzman C.P."/>
            <person name="Blackwell M."/>
            <person name="Grigoriev I.V."/>
            <person name="Jeffries T.W."/>
        </authorList>
    </citation>
    <scope>NUCLEOTIDE SEQUENCE [LARGE SCALE GENOMIC DNA]</scope>
    <source>
        <strain evidence="8">NRRL Y-12698</strain>
    </source>
</reference>
<feature type="region of interest" description="Disordered" evidence="5">
    <location>
        <begin position="805"/>
        <end position="829"/>
    </location>
</feature>
<keyword evidence="2" id="KW-0812">Transmembrane</keyword>
<feature type="region of interest" description="Disordered" evidence="5">
    <location>
        <begin position="1"/>
        <end position="33"/>
    </location>
</feature>
<keyword evidence="8" id="KW-1185">Reference proteome</keyword>
<evidence type="ECO:0000259" key="6">
    <source>
        <dbReference type="Pfam" id="PF12632"/>
    </source>
</evidence>
<evidence type="ECO:0000256" key="2">
    <source>
        <dbReference type="ARBA" id="ARBA00022692"/>
    </source>
</evidence>
<comment type="subcellular location">
    <subcellularLocation>
        <location evidence="1">Endomembrane system</location>
    </subcellularLocation>
</comment>
<feature type="compositionally biased region" description="Basic and acidic residues" evidence="5">
    <location>
        <begin position="807"/>
        <end position="817"/>
    </location>
</feature>
<evidence type="ECO:0000313" key="7">
    <source>
        <dbReference type="EMBL" id="ODQ80565.1"/>
    </source>
</evidence>
<dbReference type="Pfam" id="PF12632">
    <property type="entry name" value="Vezatin"/>
    <property type="match status" value="2"/>
</dbReference>
<keyword evidence="3" id="KW-1133">Transmembrane helix</keyword>
<dbReference type="OrthoDB" id="4089780at2759"/>
<dbReference type="EMBL" id="KV454429">
    <property type="protein sequence ID" value="ODQ80565.1"/>
    <property type="molecule type" value="Genomic_DNA"/>
</dbReference>
<feature type="compositionally biased region" description="Polar residues" evidence="5">
    <location>
        <begin position="1"/>
        <end position="19"/>
    </location>
</feature>
<proteinExistence type="predicted"/>
<evidence type="ECO:0000256" key="5">
    <source>
        <dbReference type="SAM" id="MobiDB-lite"/>
    </source>
</evidence>
<dbReference type="GO" id="GO:0012505">
    <property type="term" value="C:endomembrane system"/>
    <property type="evidence" value="ECO:0007669"/>
    <property type="project" value="UniProtKB-SubCell"/>
</dbReference>
<protein>
    <recommendedName>
        <fullName evidence="6">Myosin-binding domain-containing protein</fullName>
    </recommendedName>
</protein>
<gene>
    <name evidence="7" type="ORF">BABINDRAFT_160828</name>
</gene>